<dbReference type="FunCoup" id="W3XEY2">
    <property type="interactions" value="34"/>
</dbReference>
<name>W3XEY2_PESFW</name>
<dbReference type="GO" id="GO:0005739">
    <property type="term" value="C:mitochondrion"/>
    <property type="evidence" value="ECO:0007669"/>
    <property type="project" value="UniProtKB-SubCell"/>
</dbReference>
<gene>
    <name evidence="3" type="ORF">PFICI_05607</name>
</gene>
<evidence type="ECO:0008006" key="5">
    <source>
        <dbReference type="Google" id="ProtNLM"/>
    </source>
</evidence>
<dbReference type="eggNOG" id="ENOG502S6ZS">
    <property type="taxonomic scope" value="Eukaryota"/>
</dbReference>
<dbReference type="PANTHER" id="PTHR28133:SF1">
    <property type="entry name" value="REQUIRED FOR RESPIRATORY GROWTH PROTEIN 7, MITOCHONDRIAL"/>
    <property type="match status" value="1"/>
</dbReference>
<proteinExistence type="predicted"/>
<dbReference type="GO" id="GO:0006302">
    <property type="term" value="P:double-strand break repair"/>
    <property type="evidence" value="ECO:0007669"/>
    <property type="project" value="UniProtKB-ARBA"/>
</dbReference>
<evidence type="ECO:0000313" key="4">
    <source>
        <dbReference type="Proteomes" id="UP000030651"/>
    </source>
</evidence>
<evidence type="ECO:0000313" key="3">
    <source>
        <dbReference type="EMBL" id="ETS83731.1"/>
    </source>
</evidence>
<dbReference type="OMA" id="VQCKSLK"/>
<dbReference type="InParanoid" id="W3XEY2"/>
<dbReference type="GO" id="GO:0003676">
    <property type="term" value="F:nucleic acid binding"/>
    <property type="evidence" value="ECO:0007669"/>
    <property type="project" value="InterPro"/>
</dbReference>
<dbReference type="SUPFAM" id="SSF52980">
    <property type="entry name" value="Restriction endonuclease-like"/>
    <property type="match status" value="1"/>
</dbReference>
<dbReference type="InterPro" id="IPR018828">
    <property type="entry name" value="RRG7"/>
</dbReference>
<organism evidence="3 4">
    <name type="scientific">Pestalotiopsis fici (strain W106-1 / CGMCC3.15140)</name>
    <dbReference type="NCBI Taxonomy" id="1229662"/>
    <lineage>
        <taxon>Eukaryota</taxon>
        <taxon>Fungi</taxon>
        <taxon>Dikarya</taxon>
        <taxon>Ascomycota</taxon>
        <taxon>Pezizomycotina</taxon>
        <taxon>Sordariomycetes</taxon>
        <taxon>Xylariomycetidae</taxon>
        <taxon>Amphisphaeriales</taxon>
        <taxon>Sporocadaceae</taxon>
        <taxon>Pestalotiopsis</taxon>
    </lineage>
</organism>
<reference evidence="4" key="1">
    <citation type="journal article" date="2015" name="BMC Genomics">
        <title>Genomic and transcriptomic analysis of the endophytic fungus Pestalotiopsis fici reveals its lifestyle and high potential for synthesis of natural products.</title>
        <authorList>
            <person name="Wang X."/>
            <person name="Zhang X."/>
            <person name="Liu L."/>
            <person name="Xiang M."/>
            <person name="Wang W."/>
            <person name="Sun X."/>
            <person name="Che Y."/>
            <person name="Guo L."/>
            <person name="Liu G."/>
            <person name="Guo L."/>
            <person name="Wang C."/>
            <person name="Yin W.B."/>
            <person name="Stadler M."/>
            <person name="Zhang X."/>
            <person name="Liu X."/>
        </authorList>
    </citation>
    <scope>NUCLEOTIDE SEQUENCE [LARGE SCALE GENOMIC DNA]</scope>
    <source>
        <strain evidence="4">W106-1 / CGMCC3.15140</strain>
    </source>
</reference>
<accession>W3XEY2</accession>
<dbReference type="KEGG" id="pfy:PFICI_05607"/>
<dbReference type="InterPro" id="IPR011335">
    <property type="entry name" value="Restrct_endonuc-II-like"/>
</dbReference>
<evidence type="ECO:0000256" key="2">
    <source>
        <dbReference type="ARBA" id="ARBA00023128"/>
    </source>
</evidence>
<dbReference type="RefSeq" id="XP_007832379.1">
    <property type="nucleotide sequence ID" value="XM_007834188.1"/>
</dbReference>
<dbReference type="EMBL" id="KI912111">
    <property type="protein sequence ID" value="ETS83731.1"/>
    <property type="molecule type" value="Genomic_DNA"/>
</dbReference>
<dbReference type="PANTHER" id="PTHR28133">
    <property type="entry name" value="REQUIRED FOR RESPIRATORY GROWTH PROTEIN 7, MITOCHONDRIAL"/>
    <property type="match status" value="1"/>
</dbReference>
<comment type="subcellular location">
    <subcellularLocation>
        <location evidence="1">Mitochondrion</location>
    </subcellularLocation>
</comment>
<dbReference type="Gene3D" id="3.40.1350.10">
    <property type="match status" value="1"/>
</dbReference>
<dbReference type="GeneID" id="19270620"/>
<keyword evidence="2" id="KW-0496">Mitochondrion</keyword>
<evidence type="ECO:0000256" key="1">
    <source>
        <dbReference type="ARBA" id="ARBA00004173"/>
    </source>
</evidence>
<dbReference type="Pfam" id="PF10356">
    <property type="entry name" value="RRG7"/>
    <property type="match status" value="2"/>
</dbReference>
<dbReference type="HOGENOM" id="CLU_060368_0_0_1"/>
<keyword evidence="4" id="KW-1185">Reference proteome</keyword>
<dbReference type="AlphaFoldDB" id="W3XEY2"/>
<protein>
    <recommendedName>
        <fullName evidence="5">Restriction endonuclease type IV Mrr domain-containing protein</fullName>
    </recommendedName>
</protein>
<dbReference type="InterPro" id="IPR011856">
    <property type="entry name" value="tRNA_endonuc-like_dom_sf"/>
</dbReference>
<sequence>MIKQCTSKLVRQQRQLYQQFRAYSSEVETQPSDSLPSLRYPDSINKDHYDLPSYVAYAERIGLDTSTTTYVGTHYEYTVAASLKRFGFELRRVGGAGDYGIDLLGSWSVPSTPQPLRVLLQCKASSATSKARIGPATIRELEGAFVGAPPGWRGSNVLGLLVTQKAATKGVVDSLGRSRWPMGFISCLSDGSVQQMIWNAKAEEEGLAGLGVAVRRSTTRAQQELMLTWKGQPAMLD</sequence>
<dbReference type="Proteomes" id="UP000030651">
    <property type="component" value="Unassembled WGS sequence"/>
</dbReference>
<dbReference type="OrthoDB" id="20734at2759"/>